<dbReference type="EMBL" id="SRLO01001170">
    <property type="protein sequence ID" value="TNN40660.1"/>
    <property type="molecule type" value="Genomic_DNA"/>
</dbReference>
<dbReference type="InterPro" id="IPR033305">
    <property type="entry name" value="Hydin-like"/>
</dbReference>
<dbReference type="AlphaFoldDB" id="A0A4Z2FIB4"/>
<protein>
    <submittedName>
        <fullName evidence="7">Hydrocephalus-inducing protein</fullName>
    </submittedName>
</protein>
<dbReference type="OrthoDB" id="442692at2759"/>
<dbReference type="InterPro" id="IPR013783">
    <property type="entry name" value="Ig-like_fold"/>
</dbReference>
<evidence type="ECO:0000313" key="7">
    <source>
        <dbReference type="EMBL" id="TNN40660.1"/>
    </source>
</evidence>
<keyword evidence="5" id="KW-0966">Cell projection</keyword>
<reference evidence="7 8" key="1">
    <citation type="submission" date="2019-03" db="EMBL/GenBank/DDBJ databases">
        <title>First draft genome of Liparis tanakae, snailfish: a comprehensive survey of snailfish specific genes.</title>
        <authorList>
            <person name="Kim W."/>
            <person name="Song I."/>
            <person name="Jeong J.-H."/>
            <person name="Kim D."/>
            <person name="Kim S."/>
            <person name="Ryu S."/>
            <person name="Song J.Y."/>
            <person name="Lee S.K."/>
        </authorList>
    </citation>
    <scope>NUCLEOTIDE SEQUENCE [LARGE SCALE GENOMIC DNA]</scope>
    <source>
        <tissue evidence="7">Muscle</tissue>
    </source>
</reference>
<dbReference type="Pfam" id="PF22544">
    <property type="entry name" value="HYDIN_VesB_CFA65-like_Ig"/>
    <property type="match status" value="1"/>
</dbReference>
<proteinExistence type="predicted"/>
<dbReference type="PANTHER" id="PTHR23053:SF0">
    <property type="entry name" value="HYDROCEPHALUS-INDUCING PROTEIN HOMOLOG"/>
    <property type="match status" value="1"/>
</dbReference>
<organism evidence="7 8">
    <name type="scientific">Liparis tanakae</name>
    <name type="common">Tanaka's snailfish</name>
    <dbReference type="NCBI Taxonomy" id="230148"/>
    <lineage>
        <taxon>Eukaryota</taxon>
        <taxon>Metazoa</taxon>
        <taxon>Chordata</taxon>
        <taxon>Craniata</taxon>
        <taxon>Vertebrata</taxon>
        <taxon>Euteleostomi</taxon>
        <taxon>Actinopterygii</taxon>
        <taxon>Neopterygii</taxon>
        <taxon>Teleostei</taxon>
        <taxon>Neoteleostei</taxon>
        <taxon>Acanthomorphata</taxon>
        <taxon>Eupercaria</taxon>
        <taxon>Perciformes</taxon>
        <taxon>Cottioidei</taxon>
        <taxon>Cottales</taxon>
        <taxon>Liparidae</taxon>
        <taxon>Liparis</taxon>
    </lineage>
</organism>
<comment type="subcellular location">
    <subcellularLocation>
        <location evidence="1">Cell projection</location>
        <location evidence="1">Cilium</location>
    </subcellularLocation>
    <subcellularLocation>
        <location evidence="2">Cytoplasm</location>
    </subcellularLocation>
</comment>
<comment type="caution">
    <text evidence="7">The sequence shown here is derived from an EMBL/GenBank/DDBJ whole genome shotgun (WGS) entry which is preliminary data.</text>
</comment>
<keyword evidence="3" id="KW-0963">Cytoplasm</keyword>
<keyword evidence="8" id="KW-1185">Reference proteome</keyword>
<dbReference type="GO" id="GO:0005930">
    <property type="term" value="C:axoneme"/>
    <property type="evidence" value="ECO:0007669"/>
    <property type="project" value="TreeGrafter"/>
</dbReference>
<evidence type="ECO:0000259" key="6">
    <source>
        <dbReference type="Pfam" id="PF22544"/>
    </source>
</evidence>
<gene>
    <name evidence="7" type="primary">Hydin_2</name>
    <name evidence="7" type="ORF">EYF80_049175</name>
</gene>
<evidence type="ECO:0000256" key="4">
    <source>
        <dbReference type="ARBA" id="ARBA00023069"/>
    </source>
</evidence>
<name>A0A4Z2FIB4_9TELE</name>
<dbReference type="Proteomes" id="UP000314294">
    <property type="component" value="Unassembled WGS sequence"/>
</dbReference>
<keyword evidence="4" id="KW-0969">Cilium</keyword>
<dbReference type="InterPro" id="IPR053879">
    <property type="entry name" value="HYDIN_VesB_CFA65-like_Ig"/>
</dbReference>
<sequence length="727" mass="79362">MKAAVTFYPREARRYHERLTFVFDGCVTRHVDVLGQGVEVEVRGECDSLLSSEVSPPIGTGCFKGNRLQRKTGPEREDVLRLGLENPTQRNVKLGSLMLGQKVKKQVVLVNRSPLDLSFTLLLNTNTPLDPRDLSVSPAGELNLKARGGSCGVEIQFSPRQHIPPFTAELQAELAGLLHPLLTVQGCCRAVEVQLDQVQLAFGAVVQRCRARRTMVMTNTGDIGAKFQWKTDDFPPELSITPAKGFICPGMEVPLQVTFAPVELINDTRYENLCCCVEGSSSAVTLTVTGSCIAASPSKEVVTFVCPVRGSHTQSVAVVNPTNQRCSITPVIEGEQWSSEPSVTLEPLQNKTCEITYRPLSVTADGKKHLGSVFFSFPDATGMLYSLHGTAEPPKPKDTIVHELPAKTHHTESLPVHNWLSKHQRFRVLMEILKPDHPDATVSLKGPEYMDVPALASRDYTMSFFTYREGTYSTKVTFRNEGSGEYLFYLVTFKATPPGVLSTITLATPVHRTASATVQVENPLTTVTCLTTECKCPEISAPPQHTVPGQSTGFLSFEYQPLRTGESTARLTLHSNDLGDFHYDLLLRALPPPPEKTVHFRTSLGRSQSLVVKFTNHGRFKAEFSGKTDCPDFTLDKARAQLVGSEVSIEVSFEPHQLGVARGQLSLSSAVGGDYVFPLEGLCLPPEAQGPVRVGAGRTVSIPFKNVLLEAATFSLQPKSNISSGSG</sequence>
<dbReference type="Gene3D" id="2.60.40.10">
    <property type="entry name" value="Immunoglobulins"/>
    <property type="match status" value="3"/>
</dbReference>
<accession>A0A4Z2FIB4</accession>
<evidence type="ECO:0000256" key="5">
    <source>
        <dbReference type="ARBA" id="ARBA00023273"/>
    </source>
</evidence>
<dbReference type="GO" id="GO:0003341">
    <property type="term" value="P:cilium movement"/>
    <property type="evidence" value="ECO:0007669"/>
    <property type="project" value="TreeGrafter"/>
</dbReference>
<feature type="domain" description="HYDIN/VesB/CFA65-like Ig-like" evidence="6">
    <location>
        <begin position="193"/>
        <end position="290"/>
    </location>
</feature>
<dbReference type="PANTHER" id="PTHR23053">
    <property type="entry name" value="DLEC1 DELETED IN LUNG AND ESOPHAGEAL CANCER 1"/>
    <property type="match status" value="1"/>
</dbReference>
<evidence type="ECO:0000256" key="3">
    <source>
        <dbReference type="ARBA" id="ARBA00022490"/>
    </source>
</evidence>
<evidence type="ECO:0000256" key="2">
    <source>
        <dbReference type="ARBA" id="ARBA00004496"/>
    </source>
</evidence>
<evidence type="ECO:0000313" key="8">
    <source>
        <dbReference type="Proteomes" id="UP000314294"/>
    </source>
</evidence>
<evidence type="ECO:0000256" key="1">
    <source>
        <dbReference type="ARBA" id="ARBA00004138"/>
    </source>
</evidence>
<dbReference type="GO" id="GO:1904158">
    <property type="term" value="P:axonemal central apparatus assembly"/>
    <property type="evidence" value="ECO:0007669"/>
    <property type="project" value="TreeGrafter"/>
</dbReference>